<dbReference type="RefSeq" id="WP_246911745.1">
    <property type="nucleotide sequence ID" value="NZ_JALJRB010000020.1"/>
</dbReference>
<sequence length="201" mass="21956">MSSGGITPLLISCGILREEIQALQAQGRVVAHTHFLSSRLHSHPQHLSKALSAAMAFYRTKFGQQVVIVYGDACLGFNGEMARLVADHGMTKVSAVNCIDCLLGGHGRLLEIDPEHRFFFLNRAFLQFGRNLFNQDPVAVREQFKMLSAIVPIDAMGDLALCSEELQRVSVLTGLPLMALIDVGLDGVEKVISEAIARSPR</sequence>
<dbReference type="Pfam" id="PF07796">
    <property type="entry name" value="DUF1638"/>
    <property type="match status" value="1"/>
</dbReference>
<evidence type="ECO:0000259" key="1">
    <source>
        <dbReference type="Pfam" id="PF07796"/>
    </source>
</evidence>
<gene>
    <name evidence="2" type="ORF">MRX98_15655</name>
</gene>
<protein>
    <submittedName>
        <fullName evidence="2">DUF1638 domain-containing protein</fullName>
    </submittedName>
</protein>
<feature type="domain" description="DUF1638" evidence="1">
    <location>
        <begin position="35"/>
        <end position="190"/>
    </location>
</feature>
<proteinExistence type="predicted"/>
<name>A0AA41UK76_9BACT</name>
<dbReference type="AlphaFoldDB" id="A0AA41UK76"/>
<evidence type="ECO:0000313" key="2">
    <source>
        <dbReference type="EMBL" id="MCJ8502019.1"/>
    </source>
</evidence>
<reference evidence="2" key="1">
    <citation type="submission" date="2022-04" db="EMBL/GenBank/DDBJ databases">
        <title>Desulfatitalea alkaliphila sp. nov., a novel anaerobic sulfate-reducing bacterium isolated from terrestrial mud volcano, Taman Peninsula, Russia.</title>
        <authorList>
            <person name="Khomyakova M.A."/>
            <person name="Merkel A.Y."/>
            <person name="Slobodkin A.I."/>
        </authorList>
    </citation>
    <scope>NUCLEOTIDE SEQUENCE</scope>
    <source>
        <strain evidence="2">M08but</strain>
    </source>
</reference>
<comment type="caution">
    <text evidence="2">The sequence shown here is derived from an EMBL/GenBank/DDBJ whole genome shotgun (WGS) entry which is preliminary data.</text>
</comment>
<organism evidence="2 3">
    <name type="scientific">Desulfatitalea alkaliphila</name>
    <dbReference type="NCBI Taxonomy" id="2929485"/>
    <lineage>
        <taxon>Bacteria</taxon>
        <taxon>Pseudomonadati</taxon>
        <taxon>Thermodesulfobacteriota</taxon>
        <taxon>Desulfobacteria</taxon>
        <taxon>Desulfobacterales</taxon>
        <taxon>Desulfosarcinaceae</taxon>
        <taxon>Desulfatitalea</taxon>
    </lineage>
</organism>
<evidence type="ECO:0000313" key="3">
    <source>
        <dbReference type="Proteomes" id="UP001165427"/>
    </source>
</evidence>
<accession>A0AA41UK76</accession>
<dbReference type="EMBL" id="JALJRB010000020">
    <property type="protein sequence ID" value="MCJ8502019.1"/>
    <property type="molecule type" value="Genomic_DNA"/>
</dbReference>
<dbReference type="InterPro" id="IPR012437">
    <property type="entry name" value="DUF1638"/>
</dbReference>
<keyword evidence="3" id="KW-1185">Reference proteome</keyword>
<dbReference type="Proteomes" id="UP001165427">
    <property type="component" value="Unassembled WGS sequence"/>
</dbReference>